<name>A0A3G5MXI5_MELIC</name>
<proteinExistence type="evidence at transcript level"/>
<protein>
    <submittedName>
        <fullName evidence="2">Minc17980</fullName>
    </submittedName>
</protein>
<reference evidence="2" key="1">
    <citation type="submission" date="2018-05" db="EMBL/GenBank/DDBJ databases">
        <authorList>
            <person name="Nguyen P.V."/>
        </authorList>
    </citation>
    <scope>NUCLEOTIDE SEQUENCE</scope>
</reference>
<keyword evidence="1" id="KW-0732">Signal</keyword>
<dbReference type="EMBL" id="MH315944">
    <property type="protein sequence ID" value="AYX41421.1"/>
    <property type="molecule type" value="mRNA"/>
</dbReference>
<dbReference type="AlphaFoldDB" id="A0A3G5MXI5"/>
<evidence type="ECO:0000313" key="2">
    <source>
        <dbReference type="EMBL" id="AYX41421.1"/>
    </source>
</evidence>
<feature type="chain" id="PRO_5018031814" evidence="1">
    <location>
        <begin position="20"/>
        <end position="100"/>
    </location>
</feature>
<feature type="signal peptide" evidence="1">
    <location>
        <begin position="1"/>
        <end position="19"/>
    </location>
</feature>
<accession>A0A3G5MXI5</accession>
<evidence type="ECO:0000256" key="1">
    <source>
        <dbReference type="SAM" id="SignalP"/>
    </source>
</evidence>
<organism evidence="2">
    <name type="scientific">Meloidogyne incognita</name>
    <name type="common">Southern root-knot nematode worm</name>
    <name type="synonym">Oxyuris incognita</name>
    <dbReference type="NCBI Taxonomy" id="6306"/>
    <lineage>
        <taxon>Eukaryota</taxon>
        <taxon>Metazoa</taxon>
        <taxon>Ecdysozoa</taxon>
        <taxon>Nematoda</taxon>
        <taxon>Chromadorea</taxon>
        <taxon>Rhabditida</taxon>
        <taxon>Tylenchina</taxon>
        <taxon>Tylenchomorpha</taxon>
        <taxon>Tylenchoidea</taxon>
        <taxon>Meloidogynidae</taxon>
        <taxon>Meloidogyninae</taxon>
        <taxon>Meloidogyne</taxon>
        <taxon>Meloidogyne incognita group</taxon>
    </lineage>
</organism>
<sequence length="100" mass="11490">MFFLKYFPISIFIFFVVLSFKDDATIVISHPTHLSQPGLQMLLITGQQQDKPHRIVKRFSCSGQDCYINCVNQEKNEKDKEKAKKECAGQCDCNLSSKKN</sequence>